<feature type="compositionally biased region" description="Acidic residues" evidence="1">
    <location>
        <begin position="456"/>
        <end position="465"/>
    </location>
</feature>
<dbReference type="Pfam" id="PF15460">
    <property type="entry name" value="SAS4"/>
    <property type="match status" value="1"/>
</dbReference>
<dbReference type="GO" id="GO:0004402">
    <property type="term" value="F:histone acetyltransferase activity"/>
    <property type="evidence" value="ECO:0007669"/>
    <property type="project" value="TreeGrafter"/>
</dbReference>
<evidence type="ECO:0000256" key="1">
    <source>
        <dbReference type="SAM" id="MobiDB-lite"/>
    </source>
</evidence>
<feature type="compositionally biased region" description="Basic and acidic residues" evidence="1">
    <location>
        <begin position="149"/>
        <end position="160"/>
    </location>
</feature>
<organism evidence="3 4">
    <name type="scientific">Calycina marina</name>
    <dbReference type="NCBI Taxonomy" id="1763456"/>
    <lineage>
        <taxon>Eukaryota</taxon>
        <taxon>Fungi</taxon>
        <taxon>Dikarya</taxon>
        <taxon>Ascomycota</taxon>
        <taxon>Pezizomycotina</taxon>
        <taxon>Leotiomycetes</taxon>
        <taxon>Helotiales</taxon>
        <taxon>Pezizellaceae</taxon>
        <taxon>Calycina</taxon>
    </lineage>
</organism>
<reference evidence="3" key="1">
    <citation type="journal article" date="2021" name="IMA Fungus">
        <title>Genomic characterization of three marine fungi, including Emericellopsis atlantica sp. nov. with signatures of a generalist lifestyle and marine biomass degradation.</title>
        <authorList>
            <person name="Hagestad O.C."/>
            <person name="Hou L."/>
            <person name="Andersen J.H."/>
            <person name="Hansen E.H."/>
            <person name="Altermark B."/>
            <person name="Li C."/>
            <person name="Kuhnert E."/>
            <person name="Cox R.J."/>
            <person name="Crous P.W."/>
            <person name="Spatafora J.W."/>
            <person name="Lail K."/>
            <person name="Amirebrahimi M."/>
            <person name="Lipzen A."/>
            <person name="Pangilinan J."/>
            <person name="Andreopoulos W."/>
            <person name="Hayes R.D."/>
            <person name="Ng V."/>
            <person name="Grigoriev I.V."/>
            <person name="Jackson S.A."/>
            <person name="Sutton T.D.S."/>
            <person name="Dobson A.D.W."/>
            <person name="Rama T."/>
        </authorList>
    </citation>
    <scope>NUCLEOTIDE SEQUENCE</scope>
    <source>
        <strain evidence="3">TRa3180A</strain>
    </source>
</reference>
<keyword evidence="4" id="KW-1185">Reference proteome</keyword>
<accession>A0A9P7Z7L8</accession>
<comment type="caution">
    <text evidence="3">The sequence shown here is derived from an EMBL/GenBank/DDBJ whole genome shotgun (WGS) entry which is preliminary data.</text>
</comment>
<feature type="region of interest" description="Disordered" evidence="1">
    <location>
        <begin position="1"/>
        <end position="131"/>
    </location>
</feature>
<feature type="domain" description="Something about silencing protein 4" evidence="2">
    <location>
        <begin position="259"/>
        <end position="354"/>
    </location>
</feature>
<dbReference type="PANTHER" id="PTHR38422:SF1">
    <property type="entry name" value="SOMETHING ABOUT SILENCING PROTEIN 4"/>
    <property type="match status" value="1"/>
</dbReference>
<feature type="region of interest" description="Disordered" evidence="1">
    <location>
        <begin position="350"/>
        <end position="465"/>
    </location>
</feature>
<protein>
    <submittedName>
        <fullName evidence="3">Something about silencing, SAS, complex subunit 4-domain-containing protein</fullName>
    </submittedName>
</protein>
<proteinExistence type="predicted"/>
<dbReference type="InterPro" id="IPR029184">
    <property type="entry name" value="Sas4_dom"/>
</dbReference>
<dbReference type="InterPro" id="IPR038988">
    <property type="entry name" value="Sas4"/>
</dbReference>
<dbReference type="PANTHER" id="PTHR38422">
    <property type="entry name" value="SOMETHING ABOUT SILENCING PROTEIN 4"/>
    <property type="match status" value="1"/>
</dbReference>
<dbReference type="GO" id="GO:0033255">
    <property type="term" value="C:SAS acetyltransferase complex"/>
    <property type="evidence" value="ECO:0007669"/>
    <property type="project" value="InterPro"/>
</dbReference>
<dbReference type="Proteomes" id="UP000887226">
    <property type="component" value="Unassembled WGS sequence"/>
</dbReference>
<dbReference type="EMBL" id="MU253785">
    <property type="protein sequence ID" value="KAG9247024.1"/>
    <property type="molecule type" value="Genomic_DNA"/>
</dbReference>
<feature type="compositionally biased region" description="Polar residues" evidence="1">
    <location>
        <begin position="16"/>
        <end position="49"/>
    </location>
</feature>
<feature type="compositionally biased region" description="Acidic residues" evidence="1">
    <location>
        <begin position="372"/>
        <end position="381"/>
    </location>
</feature>
<feature type="compositionally biased region" description="Basic and acidic residues" evidence="1">
    <location>
        <begin position="350"/>
        <end position="365"/>
    </location>
</feature>
<evidence type="ECO:0000313" key="4">
    <source>
        <dbReference type="Proteomes" id="UP000887226"/>
    </source>
</evidence>
<evidence type="ECO:0000313" key="3">
    <source>
        <dbReference type="EMBL" id="KAG9247024.1"/>
    </source>
</evidence>
<feature type="region of interest" description="Disordered" evidence="1">
    <location>
        <begin position="149"/>
        <end position="168"/>
    </location>
</feature>
<dbReference type="OrthoDB" id="1938992at2759"/>
<gene>
    <name evidence="3" type="ORF">BJ878DRAFT_436148</name>
</gene>
<evidence type="ECO:0000259" key="2">
    <source>
        <dbReference type="Pfam" id="PF15460"/>
    </source>
</evidence>
<name>A0A9P7Z7L8_9HELO</name>
<sequence length="488" mass="55354">MASLSLRSSSKREGLSTRSTTAARNNSDVRAPTDNRNTTSSHSPTQHLPNTRKKRTIESADQRDLTAANKKPKLALEIHSKVKAKAPAIQSKVVNGDAVHNSRSSLAPSTKRKHTNPTKPEPWQSPPRTNHQQKVVNGIKHELGRLAPRAEDLKAAEQKNTKRSLRSQEGVRFKSDLSTYFPEYDEVIGNDPKEEHILNYDTPVIILDSAKSMTKPVKDALPPVNVYKEYPESLFTKLHNCNRVDFSFLPQHYRDKEDDPLSNAYFQIIHAKLEREAKKTRNGDKIRAEHERNEIIRLMEGLQGHEWLRVMGVSGITESKKKDYEPARRHFITGCELILDKFRTWKEEEKRRKLEKDQAKTESIAHEGSVASDDDPPECDVDASAARQLHEEATASCGPARKTQRSAGVESLPPLPATKNGERSMKSLLPVDGAKINVRRNGRSKAAWGESIPEVLDSDFDLPEEYRDEEVLRSHARNKRRERRVFKD</sequence>
<dbReference type="AlphaFoldDB" id="A0A9P7Z7L8"/>